<dbReference type="EMBL" id="CP025746">
    <property type="protein sequence ID" value="QAA33657.1"/>
    <property type="molecule type" value="Genomic_DNA"/>
</dbReference>
<proteinExistence type="predicted"/>
<evidence type="ECO:0000313" key="3">
    <source>
        <dbReference type="Proteomes" id="UP000286268"/>
    </source>
</evidence>
<dbReference type="KEGG" id="cmah:C1I91_19575"/>
<evidence type="ECO:0000313" key="2">
    <source>
        <dbReference type="EMBL" id="QAA33657.1"/>
    </source>
</evidence>
<dbReference type="AlphaFoldDB" id="A0A410DX62"/>
<reference evidence="2 3" key="1">
    <citation type="submission" date="2018-01" db="EMBL/GenBank/DDBJ databases">
        <title>Genome Sequencing and Assembly of Anaerobacter polyendosporus strain CT4.</title>
        <authorList>
            <person name="Tachaapaikoon C."/>
            <person name="Sutheeworapong S."/>
            <person name="Jenjaroenpun P."/>
            <person name="Wongsurawat T."/>
            <person name="Nookeaw I."/>
            <person name="Cheawchanlertfa P."/>
            <person name="Kosugi A."/>
            <person name="Cheevadhanarak S."/>
            <person name="Ratanakhanokchai K."/>
        </authorList>
    </citation>
    <scope>NUCLEOTIDE SEQUENCE [LARGE SCALE GENOMIC DNA]</scope>
    <source>
        <strain evidence="2 3">CT4</strain>
    </source>
</reference>
<name>A0A410DX62_9CLOT</name>
<evidence type="ECO:0000256" key="1">
    <source>
        <dbReference type="SAM" id="Phobius"/>
    </source>
</evidence>
<protein>
    <submittedName>
        <fullName evidence="2">Uncharacterized protein</fullName>
    </submittedName>
</protein>
<keyword evidence="1" id="KW-0472">Membrane</keyword>
<gene>
    <name evidence="2" type="ORF">C1I91_19575</name>
</gene>
<accession>A0A410DX62</accession>
<keyword evidence="1" id="KW-1133">Transmembrane helix</keyword>
<dbReference type="Proteomes" id="UP000286268">
    <property type="component" value="Chromosome"/>
</dbReference>
<keyword evidence="1" id="KW-0812">Transmembrane</keyword>
<sequence length="219" mass="24939">MREDLKVFMRKKLLVFILVIIVAISGSMLFSYSRVSKGYELNKIGSNTKVIGELIKDHQYKFHSNIVLGNDGALAASILDLSLCADIEFDASTNNYLLKNPKLQITPIGCEQYDKEGEYLTSTSCSANYKFGMKPNQAFKQTIDVGYAKLLLDNKNIKITNIRSEDPKININSISDLKRFKDNNADILIQYNTLQQYFTQWYNIKFNLTSDKEGVFSIN</sequence>
<feature type="transmembrane region" description="Helical" evidence="1">
    <location>
        <begin position="12"/>
        <end position="32"/>
    </location>
</feature>
<organism evidence="2 3">
    <name type="scientific">Clostridium manihotivorum</name>
    <dbReference type="NCBI Taxonomy" id="2320868"/>
    <lineage>
        <taxon>Bacteria</taxon>
        <taxon>Bacillati</taxon>
        <taxon>Bacillota</taxon>
        <taxon>Clostridia</taxon>
        <taxon>Eubacteriales</taxon>
        <taxon>Clostridiaceae</taxon>
        <taxon>Clostridium</taxon>
    </lineage>
</organism>
<keyword evidence="3" id="KW-1185">Reference proteome</keyword>